<proteinExistence type="predicted"/>
<accession>A0A812EWC5</accession>
<protein>
    <submittedName>
        <fullName evidence="1">Uncharacterized protein</fullName>
    </submittedName>
</protein>
<evidence type="ECO:0000313" key="1">
    <source>
        <dbReference type="EMBL" id="CAE6495953.1"/>
    </source>
</evidence>
<evidence type="ECO:0000313" key="2">
    <source>
        <dbReference type="Proteomes" id="UP000655759"/>
    </source>
</evidence>
<dbReference type="Proteomes" id="UP000655759">
    <property type="component" value="Unassembled WGS sequence"/>
</dbReference>
<organism evidence="1 2">
    <name type="scientific">Candidatus Nitrosotenuis uzonensis</name>
    <dbReference type="NCBI Taxonomy" id="1407055"/>
    <lineage>
        <taxon>Archaea</taxon>
        <taxon>Nitrososphaerota</taxon>
        <taxon>Candidatus Nitrosotenuis</taxon>
    </lineage>
</organism>
<comment type="caution">
    <text evidence="1">The sequence shown here is derived from an EMBL/GenBank/DDBJ whole genome shotgun (WGS) entry which is preliminary data.</text>
</comment>
<name>A0A812EWC5_9ARCH</name>
<dbReference type="EMBL" id="CAJNAQ010000005">
    <property type="protein sequence ID" value="CAE6495953.1"/>
    <property type="molecule type" value="Genomic_DNA"/>
</dbReference>
<sequence>MHIMIEPKTVFKNYTSGIVFEQYETTNVSKVDSHCGVYNLFVQAEDATY</sequence>
<dbReference type="AlphaFoldDB" id="A0A812EWC5"/>
<reference evidence="1" key="1">
    <citation type="submission" date="2021-02" db="EMBL/GenBank/DDBJ databases">
        <authorList>
            <person name="Han P."/>
        </authorList>
    </citation>
    <scope>NUCLEOTIDE SEQUENCE</scope>
    <source>
        <strain evidence="1">Candidatus Nitrosotenuis uzonensis 5A</strain>
    </source>
</reference>
<gene>
    <name evidence="1" type="ORF">NUZ5A_50472</name>
</gene>